<comment type="similarity">
    <text evidence="1">Belongs to the NAD(P)-dependent epimerase/dehydratase family.</text>
</comment>
<dbReference type="SUPFAM" id="SSF51735">
    <property type="entry name" value="NAD(P)-binding Rossmann-fold domains"/>
    <property type="match status" value="1"/>
</dbReference>
<dbReference type="Gene3D" id="3.40.50.720">
    <property type="entry name" value="NAD(P)-binding Rossmann-like Domain"/>
    <property type="match status" value="1"/>
</dbReference>
<organism evidence="2 3">
    <name type="scientific">Nonlabens ulvanivorans</name>
    <name type="common">Persicivirga ulvanivorans</name>
    <dbReference type="NCBI Taxonomy" id="906888"/>
    <lineage>
        <taxon>Bacteria</taxon>
        <taxon>Pseudomonadati</taxon>
        <taxon>Bacteroidota</taxon>
        <taxon>Flavobacteriia</taxon>
        <taxon>Flavobacteriales</taxon>
        <taxon>Flavobacteriaceae</taxon>
        <taxon>Nonlabens</taxon>
    </lineage>
</organism>
<dbReference type="PANTHER" id="PTHR42687">
    <property type="entry name" value="L-THREONINE 3-DEHYDROGENASE"/>
    <property type="match status" value="1"/>
</dbReference>
<evidence type="ECO:0000313" key="2">
    <source>
        <dbReference type="EMBL" id="GAK75138.1"/>
    </source>
</evidence>
<evidence type="ECO:0000256" key="1">
    <source>
        <dbReference type="ARBA" id="ARBA00007637"/>
    </source>
</evidence>
<name>A0A081D892_NONUL</name>
<reference evidence="2 3" key="1">
    <citation type="journal article" date="2014" name="Genome Announc.">
        <title>Draft Genome Sequences of Marine Flavobacterium Nonlabens Strains NR17, NR24, NR27, NR32, NR33, and Ara13.</title>
        <authorList>
            <person name="Nakanishi M."/>
            <person name="Meirelles P."/>
            <person name="Suzuki R."/>
            <person name="Takatani N."/>
            <person name="Mino S."/>
            <person name="Suda W."/>
            <person name="Oshima K."/>
            <person name="Hattori M."/>
            <person name="Ohkuma M."/>
            <person name="Hosokawa M."/>
            <person name="Miyashita K."/>
            <person name="Thompson F.L."/>
            <person name="Niwa A."/>
            <person name="Sawabe T."/>
            <person name="Sawabe T."/>
        </authorList>
    </citation>
    <scope>NUCLEOTIDE SEQUENCE [LARGE SCALE GENOMIC DNA]</scope>
    <source>
        <strain evidence="3">JCM19296</strain>
    </source>
</reference>
<dbReference type="InterPro" id="IPR036291">
    <property type="entry name" value="NAD(P)-bd_dom_sf"/>
</dbReference>
<dbReference type="Proteomes" id="UP000028980">
    <property type="component" value="Unassembled WGS sequence"/>
</dbReference>
<dbReference type="AlphaFoldDB" id="A0A081D892"/>
<dbReference type="PANTHER" id="PTHR42687:SF1">
    <property type="entry name" value="L-THREONINE 3-DEHYDROGENASE, MITOCHONDRIAL"/>
    <property type="match status" value="1"/>
</dbReference>
<proteinExistence type="inferred from homology"/>
<comment type="caution">
    <text evidence="2">The sequence shown here is derived from an EMBL/GenBank/DDBJ whole genome shotgun (WGS) entry which is preliminary data.</text>
</comment>
<sequence>MTFTPAEIASEITKHLSDFTVTYQPDFRQSIADSWPGSIDDSVAREDWSWSHDYDLEKMVKEMLDNLK</sequence>
<protein>
    <submittedName>
        <fullName evidence="2">UDP-glucose 4-epimerase related protein</fullName>
    </submittedName>
</protein>
<gene>
    <name evidence="2" type="ORF">JCM19296_716</name>
</gene>
<dbReference type="InterPro" id="IPR051225">
    <property type="entry name" value="NAD(P)_epim/dehydratase"/>
</dbReference>
<dbReference type="EMBL" id="BBLG01000001">
    <property type="protein sequence ID" value="GAK75138.1"/>
    <property type="molecule type" value="Genomic_DNA"/>
</dbReference>
<dbReference type="GO" id="GO:0006567">
    <property type="term" value="P:L-threonine catabolic process"/>
    <property type="evidence" value="ECO:0007669"/>
    <property type="project" value="TreeGrafter"/>
</dbReference>
<accession>A0A081D892</accession>
<evidence type="ECO:0000313" key="3">
    <source>
        <dbReference type="Proteomes" id="UP000028980"/>
    </source>
</evidence>
<dbReference type="GO" id="GO:0008743">
    <property type="term" value="F:L-threonine 3-dehydrogenase activity"/>
    <property type="evidence" value="ECO:0007669"/>
    <property type="project" value="TreeGrafter"/>
</dbReference>